<proteinExistence type="predicted"/>
<dbReference type="OrthoDB" id="3294796at2"/>
<keyword evidence="3" id="KW-1185">Reference proteome</keyword>
<keyword evidence="1" id="KW-0472">Membrane</keyword>
<accession>A0A1I2M5B2</accession>
<reference evidence="2 3" key="1">
    <citation type="submission" date="2016-10" db="EMBL/GenBank/DDBJ databases">
        <authorList>
            <person name="de Groot N.N."/>
        </authorList>
    </citation>
    <scope>NUCLEOTIDE SEQUENCE [LARGE SCALE GENOMIC DNA]</scope>
    <source>
        <strain evidence="2 3">DSM 43019</strain>
    </source>
</reference>
<name>A0A1I2M5B2_9ACTN</name>
<dbReference type="AlphaFoldDB" id="A0A1I2M5B2"/>
<evidence type="ECO:0000313" key="2">
    <source>
        <dbReference type="EMBL" id="SFF84737.1"/>
    </source>
</evidence>
<evidence type="ECO:0000313" key="3">
    <source>
        <dbReference type="Proteomes" id="UP000199645"/>
    </source>
</evidence>
<keyword evidence="1" id="KW-1133">Transmembrane helix</keyword>
<organism evidence="2 3">
    <name type="scientific">Actinoplanes philippinensis</name>
    <dbReference type="NCBI Taxonomy" id="35752"/>
    <lineage>
        <taxon>Bacteria</taxon>
        <taxon>Bacillati</taxon>
        <taxon>Actinomycetota</taxon>
        <taxon>Actinomycetes</taxon>
        <taxon>Micromonosporales</taxon>
        <taxon>Micromonosporaceae</taxon>
        <taxon>Actinoplanes</taxon>
    </lineage>
</organism>
<feature type="transmembrane region" description="Helical" evidence="1">
    <location>
        <begin position="65"/>
        <end position="86"/>
    </location>
</feature>
<dbReference type="Proteomes" id="UP000199645">
    <property type="component" value="Unassembled WGS sequence"/>
</dbReference>
<protein>
    <submittedName>
        <fullName evidence="2">Uncharacterized protein</fullName>
    </submittedName>
</protein>
<dbReference type="RefSeq" id="WP_093621714.1">
    <property type="nucleotide sequence ID" value="NZ_BOMT01000104.1"/>
</dbReference>
<dbReference type="EMBL" id="FONV01000025">
    <property type="protein sequence ID" value="SFF84737.1"/>
    <property type="molecule type" value="Genomic_DNA"/>
</dbReference>
<sequence>MERAGERPELPDETGLGARLVALGGLELGEFDAGRSGPAGVSAAAGAPVVRTTSDERAARRRTRLISAAVAVAVLGFFGAAAHLFVNVGGTSPAAPPPPRRPLPAVSVPAAAGPQPVDQGVRVEDDLHRVCEDRFYPSAPKLRGDTPHPILISEDGGPEVGYRTTRTLNQAAFAGSAAQRRAWAPEPVRAQMVACLDLTGPGGRIRDCKAGSRSLPLVEGKYRLTVYEVSTHRKVAERTLTGADRACPFVILSSAGDTLFSAVRDRQLYDVLRERVEG</sequence>
<evidence type="ECO:0000256" key="1">
    <source>
        <dbReference type="SAM" id="Phobius"/>
    </source>
</evidence>
<gene>
    <name evidence="2" type="ORF">SAMN05421541_12554</name>
</gene>
<keyword evidence="1" id="KW-0812">Transmembrane</keyword>